<keyword evidence="3 4" id="KW-0732">Signal</keyword>
<dbReference type="GO" id="GO:0015768">
    <property type="term" value="P:maltose transport"/>
    <property type="evidence" value="ECO:0007669"/>
    <property type="project" value="TreeGrafter"/>
</dbReference>
<dbReference type="PANTHER" id="PTHR30061">
    <property type="entry name" value="MALTOSE-BINDING PERIPLASMIC PROTEIN"/>
    <property type="match status" value="1"/>
</dbReference>
<dbReference type="RefSeq" id="WP_012865121.1">
    <property type="nucleotide sequence ID" value="NC_013521.1"/>
</dbReference>
<keyword evidence="6" id="KW-1185">Reference proteome</keyword>
<evidence type="ECO:0000256" key="4">
    <source>
        <dbReference type="SAM" id="SignalP"/>
    </source>
</evidence>
<evidence type="ECO:0000256" key="2">
    <source>
        <dbReference type="ARBA" id="ARBA00022448"/>
    </source>
</evidence>
<evidence type="ECO:0000256" key="3">
    <source>
        <dbReference type="ARBA" id="ARBA00022729"/>
    </source>
</evidence>
<dbReference type="InterPro" id="IPR006059">
    <property type="entry name" value="SBP"/>
</dbReference>
<name>D1BI78_SANKS</name>
<keyword evidence="2" id="KW-0813">Transport</keyword>
<evidence type="ECO:0000256" key="1">
    <source>
        <dbReference type="ARBA" id="ARBA00008520"/>
    </source>
</evidence>
<dbReference type="KEGG" id="ske:Sked_00790"/>
<dbReference type="Proteomes" id="UP000000322">
    <property type="component" value="Chromosome"/>
</dbReference>
<evidence type="ECO:0000313" key="6">
    <source>
        <dbReference type="Proteomes" id="UP000000322"/>
    </source>
</evidence>
<dbReference type="STRING" id="446469.Sked_00790"/>
<feature type="chain" id="PRO_5039558758" evidence="4">
    <location>
        <begin position="22"/>
        <end position="437"/>
    </location>
</feature>
<dbReference type="SUPFAM" id="SSF53850">
    <property type="entry name" value="Periplasmic binding protein-like II"/>
    <property type="match status" value="1"/>
</dbReference>
<gene>
    <name evidence="5" type="ordered locus">Sked_00790</name>
</gene>
<sequence>MHKLTRAGTLSASVAVSLALAGCAGDGDEAATDGRIDLDFWYSVSGVPADILTELVDDFNEAHPDISVNAVYQGSYSESMSKLTNAVQSGDLPQLVQGGDTFSTYLQDTGLTIAPGEVTASDGTVFDEDDVVPVIASYYTSDDVLTSVPIMVSQPVVLYNQALLESAGIDPASPPASLSELFSTAESVHAQTGTAGLTKFLDPWWAEQFTAAEGLQYCTPDNGTAAPASAFSYTAAPQVAVWEKIQELVSSGVMLNTGTDGSASLNAFAAGEAALMIQSSRIFGDAERAADFEFGAWPLPVGSADGGAVPGGNSVWMIDDDQSDETLAASATFVQYMASPEVQTKIFLESGYLPTSTTALESLDDVSDMQQVVLDQLAGTTDSVPSAGCHSGAMNEGRDAVRSAIEGIVGGADVTATLKDAEERGNAAIQHYLDRLG</sequence>
<dbReference type="GO" id="GO:0055052">
    <property type="term" value="C:ATP-binding cassette (ABC) transporter complex, substrate-binding subunit-containing"/>
    <property type="evidence" value="ECO:0007669"/>
    <property type="project" value="TreeGrafter"/>
</dbReference>
<evidence type="ECO:0000313" key="5">
    <source>
        <dbReference type="EMBL" id="ACZ20052.1"/>
    </source>
</evidence>
<organism evidence="5 6">
    <name type="scientific">Sanguibacter keddieii (strain ATCC 51767 / DSM 10542 / NCFB 3025 / ST-74)</name>
    <dbReference type="NCBI Taxonomy" id="446469"/>
    <lineage>
        <taxon>Bacteria</taxon>
        <taxon>Bacillati</taxon>
        <taxon>Actinomycetota</taxon>
        <taxon>Actinomycetes</taxon>
        <taxon>Micrococcales</taxon>
        <taxon>Sanguibacteraceae</taxon>
        <taxon>Sanguibacter</taxon>
    </lineage>
</organism>
<dbReference type="eggNOG" id="COG1653">
    <property type="taxonomic scope" value="Bacteria"/>
</dbReference>
<dbReference type="EMBL" id="CP001819">
    <property type="protein sequence ID" value="ACZ20052.1"/>
    <property type="molecule type" value="Genomic_DNA"/>
</dbReference>
<dbReference type="OrthoDB" id="9780991at2"/>
<dbReference type="Pfam" id="PF13416">
    <property type="entry name" value="SBP_bac_8"/>
    <property type="match status" value="1"/>
</dbReference>
<dbReference type="Gene3D" id="3.40.190.10">
    <property type="entry name" value="Periplasmic binding protein-like II"/>
    <property type="match status" value="2"/>
</dbReference>
<dbReference type="HOGENOM" id="CLU_031285_3_1_11"/>
<dbReference type="AlphaFoldDB" id="D1BI78"/>
<dbReference type="PROSITE" id="PS51257">
    <property type="entry name" value="PROKAR_LIPOPROTEIN"/>
    <property type="match status" value="1"/>
</dbReference>
<accession>D1BI78</accession>
<protein>
    <submittedName>
        <fullName evidence="5">ABC-type sugar transport system, periplasmic component</fullName>
    </submittedName>
</protein>
<dbReference type="PANTHER" id="PTHR30061:SF50">
    <property type="entry name" value="MALTOSE_MALTODEXTRIN-BINDING PERIPLASMIC PROTEIN"/>
    <property type="match status" value="1"/>
</dbReference>
<keyword evidence="5" id="KW-0762">Sugar transport</keyword>
<feature type="signal peptide" evidence="4">
    <location>
        <begin position="1"/>
        <end position="21"/>
    </location>
</feature>
<reference evidence="5 6" key="1">
    <citation type="journal article" date="2009" name="Stand. Genomic Sci.">
        <title>Complete genome sequence of Sanguibacter keddieii type strain (ST-74).</title>
        <authorList>
            <person name="Ivanova N."/>
            <person name="Sikorski J."/>
            <person name="Sims D."/>
            <person name="Brettin T."/>
            <person name="Detter J.C."/>
            <person name="Han C."/>
            <person name="Lapidus A."/>
            <person name="Copeland A."/>
            <person name="Glavina Del Rio T."/>
            <person name="Nolan M."/>
            <person name="Chen F."/>
            <person name="Lucas S."/>
            <person name="Tice H."/>
            <person name="Cheng J.F."/>
            <person name="Bruce D."/>
            <person name="Goodwin L."/>
            <person name="Pitluck S."/>
            <person name="Pati A."/>
            <person name="Mavromatis K."/>
            <person name="Chen A."/>
            <person name="Palaniappan K."/>
            <person name="D'haeseleer P."/>
            <person name="Chain P."/>
            <person name="Bristow J."/>
            <person name="Eisen J.A."/>
            <person name="Markowitz V."/>
            <person name="Hugenholtz P."/>
            <person name="Goker M."/>
            <person name="Pukall R."/>
            <person name="Klenk H.P."/>
            <person name="Kyrpides N.C."/>
        </authorList>
    </citation>
    <scope>NUCLEOTIDE SEQUENCE [LARGE SCALE GENOMIC DNA]</scope>
    <source>
        <strain evidence="6">ATCC 51767 / DSM 10542 / NCFB 3025 / ST-74</strain>
    </source>
</reference>
<dbReference type="GO" id="GO:1901982">
    <property type="term" value="F:maltose binding"/>
    <property type="evidence" value="ECO:0007669"/>
    <property type="project" value="TreeGrafter"/>
</dbReference>
<comment type="similarity">
    <text evidence="1">Belongs to the bacterial solute-binding protein 1 family.</text>
</comment>
<dbReference type="GO" id="GO:0042956">
    <property type="term" value="P:maltodextrin transmembrane transport"/>
    <property type="evidence" value="ECO:0007669"/>
    <property type="project" value="TreeGrafter"/>
</dbReference>
<proteinExistence type="inferred from homology"/>